<proteinExistence type="predicted"/>
<dbReference type="Proteomes" id="UP000030017">
    <property type="component" value="Unassembled WGS sequence"/>
</dbReference>
<dbReference type="STRING" id="1122185.N792_03780"/>
<dbReference type="EMBL" id="AVPS01000002">
    <property type="protein sequence ID" value="KGM52630.1"/>
    <property type="molecule type" value="Genomic_DNA"/>
</dbReference>
<protein>
    <recommendedName>
        <fullName evidence="3">Methyltransferase, TIGR04325 family</fullName>
    </recommendedName>
</protein>
<organism evidence="1 2">
    <name type="scientific">Lysobacter concretionis Ko07 = DSM 16239</name>
    <dbReference type="NCBI Taxonomy" id="1122185"/>
    <lineage>
        <taxon>Bacteria</taxon>
        <taxon>Pseudomonadati</taxon>
        <taxon>Pseudomonadota</taxon>
        <taxon>Gammaproteobacteria</taxon>
        <taxon>Lysobacterales</taxon>
        <taxon>Lysobacteraceae</taxon>
        <taxon>Novilysobacter</taxon>
    </lineage>
</organism>
<evidence type="ECO:0000313" key="1">
    <source>
        <dbReference type="EMBL" id="KGM52630.1"/>
    </source>
</evidence>
<comment type="caution">
    <text evidence="1">The sequence shown here is derived from an EMBL/GenBank/DDBJ whole genome shotgun (WGS) entry which is preliminary data.</text>
</comment>
<sequence>MANDSAELPGIRLIAKPIYRRMFRRSRSGNAYLGVYPTYQQALAHAPAVLPSSYDNAASSELYHDRLDQVRVSDYPLLHWLSRLLAAGHRRVFDLGGHIGISYYGFRHYLEYPADMRWLVHDMPSVMDAGHRWANSHDPSGQLGFCGSRDDANGCDVLMSSGALQYLDYSLAELLERLRRPPLHVLVNLTPMHPERSYFTLQNLGTAICPYRISAVPRFIADMQALGYSVIDRWESFERQLRLPFEPDYSIDRYYGFYFRHESALA</sequence>
<evidence type="ECO:0008006" key="3">
    <source>
        <dbReference type="Google" id="ProtNLM"/>
    </source>
</evidence>
<dbReference type="eggNOG" id="ENOG5031GK0">
    <property type="taxonomic scope" value="Bacteria"/>
</dbReference>
<accession>A0A0A0EQX3</accession>
<keyword evidence="2" id="KW-1185">Reference proteome</keyword>
<dbReference type="AlphaFoldDB" id="A0A0A0EQX3"/>
<reference evidence="1 2" key="1">
    <citation type="submission" date="2013-08" db="EMBL/GenBank/DDBJ databases">
        <title>Genome sequencing of Lysobacter.</title>
        <authorList>
            <person name="Zhang S."/>
            <person name="Wang G."/>
        </authorList>
    </citation>
    <scope>NUCLEOTIDE SEQUENCE [LARGE SCALE GENOMIC DNA]</scope>
    <source>
        <strain evidence="1 2">Ko07</strain>
    </source>
</reference>
<dbReference type="InterPro" id="IPR027612">
    <property type="entry name" value="Put_MTase_LIC12133"/>
</dbReference>
<evidence type="ECO:0000313" key="2">
    <source>
        <dbReference type="Proteomes" id="UP000030017"/>
    </source>
</evidence>
<name>A0A0A0EQX3_9GAMM</name>
<gene>
    <name evidence="1" type="ORF">N792_03780</name>
</gene>
<dbReference type="NCBIfam" id="TIGR04325">
    <property type="entry name" value="MTase_LIC12133"/>
    <property type="match status" value="1"/>
</dbReference>